<feature type="transmembrane region" description="Helical" evidence="10">
    <location>
        <begin position="230"/>
        <end position="249"/>
    </location>
</feature>
<evidence type="ECO:0000256" key="6">
    <source>
        <dbReference type="ARBA" id="ARBA00022958"/>
    </source>
</evidence>
<feature type="transmembrane region" description="Helical" evidence="10">
    <location>
        <begin position="77"/>
        <end position="102"/>
    </location>
</feature>
<evidence type="ECO:0000256" key="8">
    <source>
        <dbReference type="ARBA" id="ARBA00023065"/>
    </source>
</evidence>
<gene>
    <name evidence="11" type="primary">ktrB_5</name>
    <name evidence="11" type="ORF">SDC9_38170</name>
</gene>
<evidence type="ECO:0000256" key="1">
    <source>
        <dbReference type="ARBA" id="ARBA00004651"/>
    </source>
</evidence>
<keyword evidence="8" id="KW-0406">Ion transport</keyword>
<sequence>MGRLLNLFPRFSTYQIIALTFLGLIFCGTLLLMLPVASNTGQSLPFIDALFTATSASCVTGLVVVDTAEYFSTFGQMVIIFLIQLGGLGIMTFATLFSIAFGKKINLQERLRIQESLNQSEVEGVVRLCMRVVKYSLVIEFVFGTMLAVHFFPLFGAKGIYWGYWHAVSAFCNAGFDLMGGFRSLTMFAADWSVNLIITSLIILGSLGFNVMEDIISKRNFADLRLHSKIVLLTTLALIVVGTGAIWFMETGNADTLGSLTTSQQVLASYFQAVTPRTAGFNTLPIDKLHESTLFVIIMLMFVGASPASTGGGIKTTTLAVILMTTWNLVRGKEDLVIFNRRIEDRVIDKAFIILTIGVIWVCGGTFFISYFEDARFLNMFFEVMSAFATVGLSTGETQKICDASKIVLILTMFAGRVGVLTFAMALMNRHKDSNIKYPKERIMIG</sequence>
<evidence type="ECO:0000256" key="9">
    <source>
        <dbReference type="ARBA" id="ARBA00023136"/>
    </source>
</evidence>
<evidence type="ECO:0000256" key="10">
    <source>
        <dbReference type="SAM" id="Phobius"/>
    </source>
</evidence>
<dbReference type="GO" id="GO:0005886">
    <property type="term" value="C:plasma membrane"/>
    <property type="evidence" value="ECO:0007669"/>
    <property type="project" value="UniProtKB-SubCell"/>
</dbReference>
<dbReference type="GO" id="GO:0015379">
    <property type="term" value="F:potassium:chloride symporter activity"/>
    <property type="evidence" value="ECO:0007669"/>
    <property type="project" value="InterPro"/>
</dbReference>
<dbReference type="InterPro" id="IPR003445">
    <property type="entry name" value="Cat_transpt"/>
</dbReference>
<keyword evidence="2" id="KW-0813">Transport</keyword>
<keyword evidence="9 10" id="KW-0472">Membrane</keyword>
<evidence type="ECO:0000256" key="5">
    <source>
        <dbReference type="ARBA" id="ARBA00022692"/>
    </source>
</evidence>
<name>A0A644VLC7_9ZZZZ</name>
<feature type="transmembrane region" description="Helical" evidence="10">
    <location>
        <begin position="351"/>
        <end position="371"/>
    </location>
</feature>
<feature type="transmembrane region" description="Helical" evidence="10">
    <location>
        <begin position="192"/>
        <end position="209"/>
    </location>
</feature>
<keyword evidence="7 10" id="KW-1133">Transmembrane helix</keyword>
<feature type="transmembrane region" description="Helical" evidence="10">
    <location>
        <begin position="294"/>
        <end position="314"/>
    </location>
</feature>
<comment type="caution">
    <text evidence="11">The sequence shown here is derived from an EMBL/GenBank/DDBJ whole genome shotgun (WGS) entry which is preliminary data.</text>
</comment>
<keyword evidence="6" id="KW-0630">Potassium</keyword>
<protein>
    <submittedName>
        <fullName evidence="11">Ktr system potassium uptake protein B</fullName>
    </submittedName>
</protein>
<keyword evidence="3" id="KW-1003">Cell membrane</keyword>
<accession>A0A644VLC7</accession>
<dbReference type="EMBL" id="VSSQ01000347">
    <property type="protein sequence ID" value="MPL92075.1"/>
    <property type="molecule type" value="Genomic_DNA"/>
</dbReference>
<comment type="subcellular location">
    <subcellularLocation>
        <location evidence="1">Cell membrane</location>
        <topology evidence="1">Multi-pass membrane protein</topology>
    </subcellularLocation>
</comment>
<feature type="transmembrane region" description="Helical" evidence="10">
    <location>
        <begin position="46"/>
        <end position="65"/>
    </location>
</feature>
<keyword evidence="4" id="KW-0633">Potassium transport</keyword>
<evidence type="ECO:0000256" key="2">
    <source>
        <dbReference type="ARBA" id="ARBA00022448"/>
    </source>
</evidence>
<reference evidence="11" key="1">
    <citation type="submission" date="2019-08" db="EMBL/GenBank/DDBJ databases">
        <authorList>
            <person name="Kucharzyk K."/>
            <person name="Murdoch R.W."/>
            <person name="Higgins S."/>
            <person name="Loffler F."/>
        </authorList>
    </citation>
    <scope>NUCLEOTIDE SEQUENCE</scope>
</reference>
<evidence type="ECO:0000313" key="11">
    <source>
        <dbReference type="EMBL" id="MPL92075.1"/>
    </source>
</evidence>
<feature type="transmembrane region" description="Helical" evidence="10">
    <location>
        <begin position="407"/>
        <end position="428"/>
    </location>
</feature>
<dbReference type="NCBIfam" id="TIGR00933">
    <property type="entry name" value="2a38"/>
    <property type="match status" value="1"/>
</dbReference>
<evidence type="ECO:0000256" key="7">
    <source>
        <dbReference type="ARBA" id="ARBA00022989"/>
    </source>
</evidence>
<dbReference type="Gene3D" id="1.10.287.70">
    <property type="match status" value="1"/>
</dbReference>
<keyword evidence="5 10" id="KW-0812">Transmembrane</keyword>
<feature type="transmembrane region" description="Helical" evidence="10">
    <location>
        <begin position="137"/>
        <end position="155"/>
    </location>
</feature>
<proteinExistence type="predicted"/>
<dbReference type="AlphaFoldDB" id="A0A644VLC7"/>
<dbReference type="PANTHER" id="PTHR32024:SF1">
    <property type="entry name" value="KTR SYSTEM POTASSIUM UPTAKE PROTEIN B"/>
    <property type="match status" value="1"/>
</dbReference>
<dbReference type="Pfam" id="PF02386">
    <property type="entry name" value="TrkH"/>
    <property type="match status" value="1"/>
</dbReference>
<feature type="transmembrane region" description="Helical" evidence="10">
    <location>
        <begin position="12"/>
        <end position="34"/>
    </location>
</feature>
<dbReference type="InterPro" id="IPR004772">
    <property type="entry name" value="TrkH"/>
</dbReference>
<evidence type="ECO:0000256" key="3">
    <source>
        <dbReference type="ARBA" id="ARBA00022475"/>
    </source>
</evidence>
<dbReference type="PANTHER" id="PTHR32024">
    <property type="entry name" value="TRK SYSTEM POTASSIUM UPTAKE PROTEIN TRKG-RELATED"/>
    <property type="match status" value="1"/>
</dbReference>
<evidence type="ECO:0000256" key="4">
    <source>
        <dbReference type="ARBA" id="ARBA00022538"/>
    </source>
</evidence>
<organism evidence="11">
    <name type="scientific">bioreactor metagenome</name>
    <dbReference type="NCBI Taxonomy" id="1076179"/>
    <lineage>
        <taxon>unclassified sequences</taxon>
        <taxon>metagenomes</taxon>
        <taxon>ecological metagenomes</taxon>
    </lineage>
</organism>